<evidence type="ECO:0000313" key="2">
    <source>
        <dbReference type="EMBL" id="ROR83243.1"/>
    </source>
</evidence>
<proteinExistence type="predicted"/>
<dbReference type="EMBL" id="RKHL01000001">
    <property type="protein sequence ID" value="ROR83243.1"/>
    <property type="molecule type" value="Genomic_DNA"/>
</dbReference>
<feature type="domain" description="Conserved hypothetical protein CHP02391" evidence="1">
    <location>
        <begin position="95"/>
        <end position="218"/>
    </location>
</feature>
<gene>
    <name evidence="2" type="ORF">EDD42_3350</name>
</gene>
<protein>
    <submittedName>
        <fullName evidence="2">Uncharacterized protein Ymh</fullName>
    </submittedName>
</protein>
<dbReference type="AlphaFoldDB" id="A0A3N2C6T9"/>
<accession>A0A3N2C6T9</accession>
<reference evidence="2 3" key="1">
    <citation type="submission" date="2018-11" db="EMBL/GenBank/DDBJ databases">
        <title>Sequencing the genomes of 1000 actinobacteria strains.</title>
        <authorList>
            <person name="Klenk H.-P."/>
        </authorList>
    </citation>
    <scope>NUCLEOTIDE SEQUENCE [LARGE SCALE GENOMIC DNA]</scope>
    <source>
        <strain evidence="2 3">DSM 14012</strain>
    </source>
</reference>
<dbReference type="RefSeq" id="WP_085511105.1">
    <property type="nucleotide sequence ID" value="NZ_FXAP01000002.1"/>
</dbReference>
<name>A0A3N2C6T9_9MICO</name>
<dbReference type="InterPro" id="IPR012654">
    <property type="entry name" value="CHP02391"/>
</dbReference>
<organism evidence="2 3">
    <name type="scientific">Plantibacter flavus</name>
    <dbReference type="NCBI Taxonomy" id="150123"/>
    <lineage>
        <taxon>Bacteria</taxon>
        <taxon>Bacillati</taxon>
        <taxon>Actinomycetota</taxon>
        <taxon>Actinomycetes</taxon>
        <taxon>Micrococcales</taxon>
        <taxon>Microbacteriaceae</taxon>
        <taxon>Plantibacter</taxon>
    </lineage>
</organism>
<sequence>MSDAATQWMVDHLQNHLNILENSGFDYATQVEGMDVSRRIIERVLPDEPFNVDVYDEGWKWQARTFISKALGVLRNQAELLEFLGPGGPSMQADRLHPVVWGAAAELWKIEHFRAAVARAATFLNAHIQDKSTRTDVSDKELMTQVFSDHAPKADQPRLRWSGAGSLQTRKAMGSGLLAYAQGISLAIRNPATHETQEMPRQMAFEQLTALSLLARWVDECQLAQAEDGA</sequence>
<dbReference type="Pfam" id="PF09509">
    <property type="entry name" value="Hypoth_Ymh"/>
    <property type="match status" value="1"/>
</dbReference>
<evidence type="ECO:0000259" key="1">
    <source>
        <dbReference type="Pfam" id="PF09509"/>
    </source>
</evidence>
<evidence type="ECO:0000313" key="3">
    <source>
        <dbReference type="Proteomes" id="UP000266915"/>
    </source>
</evidence>
<dbReference type="Proteomes" id="UP000266915">
    <property type="component" value="Unassembled WGS sequence"/>
</dbReference>
<keyword evidence="3" id="KW-1185">Reference proteome</keyword>
<comment type="caution">
    <text evidence="2">The sequence shown here is derived from an EMBL/GenBank/DDBJ whole genome shotgun (WGS) entry which is preliminary data.</text>
</comment>